<dbReference type="EMBL" id="BARV01044915">
    <property type="protein sequence ID" value="GAI64398.1"/>
    <property type="molecule type" value="Genomic_DNA"/>
</dbReference>
<reference evidence="1" key="1">
    <citation type="journal article" date="2014" name="Front. Microbiol.">
        <title>High frequency of phylogenetically diverse reductive dehalogenase-homologous genes in deep subseafloor sedimentary metagenomes.</title>
        <authorList>
            <person name="Kawai M."/>
            <person name="Futagami T."/>
            <person name="Toyoda A."/>
            <person name="Takaki Y."/>
            <person name="Nishi S."/>
            <person name="Hori S."/>
            <person name="Arai W."/>
            <person name="Tsubouchi T."/>
            <person name="Morono Y."/>
            <person name="Uchiyama I."/>
            <person name="Ito T."/>
            <person name="Fujiyama A."/>
            <person name="Inagaki F."/>
            <person name="Takami H."/>
        </authorList>
    </citation>
    <scope>NUCLEOTIDE SEQUENCE</scope>
    <source>
        <strain evidence="1">Expedition CK06-06</strain>
    </source>
</reference>
<organism evidence="1">
    <name type="scientific">marine sediment metagenome</name>
    <dbReference type="NCBI Taxonomy" id="412755"/>
    <lineage>
        <taxon>unclassified sequences</taxon>
        <taxon>metagenomes</taxon>
        <taxon>ecological metagenomes</taxon>
    </lineage>
</organism>
<name>X1Q840_9ZZZZ</name>
<feature type="non-terminal residue" evidence="1">
    <location>
        <position position="1"/>
    </location>
</feature>
<gene>
    <name evidence="1" type="ORF">S06H3_66154</name>
</gene>
<feature type="non-terminal residue" evidence="1">
    <location>
        <position position="70"/>
    </location>
</feature>
<protein>
    <submittedName>
        <fullName evidence="1">Uncharacterized protein</fullName>
    </submittedName>
</protein>
<dbReference type="AlphaFoldDB" id="X1Q840"/>
<sequence>DYPIKYQAQFIKKCYDALNNKKSRNLEQAKKLNEKAKHRCVALCIETRPDVCGERERDNIDRYHVYKKTD</sequence>
<comment type="caution">
    <text evidence="1">The sequence shown here is derived from an EMBL/GenBank/DDBJ whole genome shotgun (WGS) entry which is preliminary data.</text>
</comment>
<evidence type="ECO:0000313" key="1">
    <source>
        <dbReference type="EMBL" id="GAI64398.1"/>
    </source>
</evidence>
<accession>X1Q840</accession>
<proteinExistence type="predicted"/>